<dbReference type="GO" id="GO:0046872">
    <property type="term" value="F:metal ion binding"/>
    <property type="evidence" value="ECO:0007669"/>
    <property type="project" value="UniProtKB-KW"/>
</dbReference>
<organism evidence="17 18">
    <name type="scientific">Bacillus cereus</name>
    <dbReference type="NCBI Taxonomy" id="1396"/>
    <lineage>
        <taxon>Bacteria</taxon>
        <taxon>Bacillati</taxon>
        <taxon>Bacillota</taxon>
        <taxon>Bacilli</taxon>
        <taxon>Bacillales</taxon>
        <taxon>Bacillaceae</taxon>
        <taxon>Bacillus</taxon>
        <taxon>Bacillus cereus group</taxon>
    </lineage>
</organism>
<evidence type="ECO:0000256" key="9">
    <source>
        <dbReference type="ARBA" id="ARBA00022741"/>
    </source>
</evidence>
<dbReference type="PROSITE" id="PS00866">
    <property type="entry name" value="CPSASE_1"/>
    <property type="match status" value="1"/>
</dbReference>
<dbReference type="InterPro" id="IPR036897">
    <property type="entry name" value="CarbamoylP_synth_lsu_oligo_sf"/>
</dbReference>
<keyword evidence="13" id="KW-0464">Manganese</keyword>
<keyword evidence="10 15" id="KW-0067">ATP-binding</keyword>
<dbReference type="SUPFAM" id="SSF48108">
    <property type="entry name" value="Carbamoyl phosphate synthetase, large subunit connection domain"/>
    <property type="match status" value="1"/>
</dbReference>
<comment type="similarity">
    <text evidence="3">Belongs to the CarB family.</text>
</comment>
<evidence type="ECO:0000256" key="13">
    <source>
        <dbReference type="ARBA" id="ARBA00023211"/>
    </source>
</evidence>
<dbReference type="PROSITE" id="PS50975">
    <property type="entry name" value="ATP_GRASP"/>
    <property type="match status" value="1"/>
</dbReference>
<dbReference type="FunFam" id="1.10.1030.10:FF:000002">
    <property type="entry name" value="Carbamoyl-phosphate synthase large chain"/>
    <property type="match status" value="1"/>
</dbReference>
<dbReference type="Proteomes" id="UP000308444">
    <property type="component" value="Unassembled WGS sequence"/>
</dbReference>
<comment type="cofactor">
    <cofactor evidence="1">
        <name>Mn(2+)</name>
        <dbReference type="ChEBI" id="CHEBI:29035"/>
    </cofactor>
</comment>
<evidence type="ECO:0000256" key="11">
    <source>
        <dbReference type="ARBA" id="ARBA00022842"/>
    </source>
</evidence>
<evidence type="ECO:0000313" key="18">
    <source>
        <dbReference type="Proteomes" id="UP000308444"/>
    </source>
</evidence>
<dbReference type="PROSITE" id="PS00867">
    <property type="entry name" value="CPSASE_2"/>
    <property type="match status" value="1"/>
</dbReference>
<dbReference type="InterPro" id="IPR011761">
    <property type="entry name" value="ATP-grasp"/>
</dbReference>
<protein>
    <submittedName>
        <fullName evidence="17">Carbamoyl-phosphate synthase large subunit</fullName>
        <ecNumber evidence="17">6.3.5.5</ecNumber>
    </submittedName>
</protein>
<keyword evidence="4" id="KW-0055">Arginine biosynthesis</keyword>
<evidence type="ECO:0000256" key="15">
    <source>
        <dbReference type="PROSITE-ProRule" id="PRU00409"/>
    </source>
</evidence>
<comment type="pathway">
    <text evidence="2">Amino-acid biosynthesis; L-arginine biosynthesis.</text>
</comment>
<dbReference type="GO" id="GO:0006541">
    <property type="term" value="P:glutamine metabolic process"/>
    <property type="evidence" value="ECO:0007669"/>
    <property type="project" value="TreeGrafter"/>
</dbReference>
<keyword evidence="12" id="KW-0665">Pyrimidine biosynthesis</keyword>
<feature type="domain" description="ATP-grasp" evidence="16">
    <location>
        <begin position="133"/>
        <end position="327"/>
    </location>
</feature>
<keyword evidence="9 15" id="KW-0547">Nucleotide-binding</keyword>
<dbReference type="Gene3D" id="3.40.50.20">
    <property type="match status" value="1"/>
</dbReference>
<dbReference type="InterPro" id="IPR005480">
    <property type="entry name" value="CPSase_lsu_oligo"/>
</dbReference>
<dbReference type="GO" id="GO:0004088">
    <property type="term" value="F:carbamoyl-phosphate synthase (glutamine-hydrolyzing) activity"/>
    <property type="evidence" value="ECO:0007669"/>
    <property type="project" value="UniProtKB-EC"/>
</dbReference>
<dbReference type="Pfam" id="PF02787">
    <property type="entry name" value="CPSase_L_D3"/>
    <property type="match status" value="1"/>
</dbReference>
<dbReference type="InterPro" id="IPR005483">
    <property type="entry name" value="CPSase_dom"/>
</dbReference>
<evidence type="ECO:0000256" key="1">
    <source>
        <dbReference type="ARBA" id="ARBA00001936"/>
    </source>
</evidence>
<dbReference type="SUPFAM" id="SSF56059">
    <property type="entry name" value="Glutathione synthetase ATP-binding domain-like"/>
    <property type="match status" value="1"/>
</dbReference>
<comment type="caution">
    <text evidence="17">The sequence shown here is derived from an EMBL/GenBank/DDBJ whole genome shotgun (WGS) entry which is preliminary data.</text>
</comment>
<comment type="catalytic activity">
    <reaction evidence="14">
        <text>hydrogencarbonate + NH4(+) + 2 ATP = carbamoyl phosphate + 2 ADP + phosphate + 2 H(+)</text>
        <dbReference type="Rhea" id="RHEA:18029"/>
        <dbReference type="ChEBI" id="CHEBI:15378"/>
        <dbReference type="ChEBI" id="CHEBI:17544"/>
        <dbReference type="ChEBI" id="CHEBI:28938"/>
        <dbReference type="ChEBI" id="CHEBI:30616"/>
        <dbReference type="ChEBI" id="CHEBI:43474"/>
        <dbReference type="ChEBI" id="CHEBI:58228"/>
        <dbReference type="ChEBI" id="CHEBI:456216"/>
        <dbReference type="EC" id="6.3.4.16"/>
    </reaction>
</comment>
<evidence type="ECO:0000256" key="6">
    <source>
        <dbReference type="ARBA" id="ARBA00022605"/>
    </source>
</evidence>
<dbReference type="NCBIfam" id="NF003671">
    <property type="entry name" value="PRK05294.1"/>
    <property type="match status" value="1"/>
</dbReference>
<dbReference type="GO" id="GO:0005524">
    <property type="term" value="F:ATP binding"/>
    <property type="evidence" value="ECO:0007669"/>
    <property type="project" value="UniProtKB-UniRule"/>
</dbReference>
<dbReference type="Pfam" id="PF02786">
    <property type="entry name" value="CPSase_L_D2"/>
    <property type="match status" value="1"/>
</dbReference>
<evidence type="ECO:0000256" key="2">
    <source>
        <dbReference type="ARBA" id="ARBA00004730"/>
    </source>
</evidence>
<sequence>MPKRLDINTILVIGSGPIVIGQAAEFDYSGTQACQSLKEEGYKVILVNSNPATIMTDTATADKVYIEPLTLEFVSRIIRKERPDAILPTLGGQTGLNMAVELAKSGVLDECGVEILGTKLSAIEQAEDRDLFRTLMQDLNEPTPPSEIIHNLDEAYGFVNEIGYPVIVRPAFTLGGTGGGICHNEEELIEIVTSGLKHSPVTQCLLEKSIAGCKEIEYEVMRDSNDNAIVVCNMENIDPVGVHTGDSIVVAPSQTLSDREYQMLRNTSLRIIRALGIEGGCNVQLALDPYSFQYYVIEVNPRVSRSSALASKATGYPIAKLAAKIAVGLTLDEIVNPVTQKTYACFEPALDYVVSKIPRWPFDKFESANRTLGTQMKATGEVMSIGRNLEESLLKAVRSLELGIYHLELDHLKELDKETMKKRIIKADDERLFIVAEAIRQGVTKEEINEWCEMDFFFLQKVENIVNMEREVKANVGNMEVLQTAKEMGFSDHYIAAAWNKTEREIYDMRKENNMMPVFKMVDTCAAEFESATPYYYSTYAD</sequence>
<keyword evidence="7" id="KW-0479">Metal-binding</keyword>
<dbReference type="Gene3D" id="3.30.470.20">
    <property type="entry name" value="ATP-grasp fold, B domain"/>
    <property type="match status" value="1"/>
</dbReference>
<evidence type="ECO:0000256" key="3">
    <source>
        <dbReference type="ARBA" id="ARBA00009799"/>
    </source>
</evidence>
<dbReference type="SUPFAM" id="SSF52440">
    <property type="entry name" value="PreATP-grasp domain"/>
    <property type="match status" value="1"/>
</dbReference>
<dbReference type="InterPro" id="IPR005479">
    <property type="entry name" value="CPAse_ATP-bd"/>
</dbReference>
<evidence type="ECO:0000259" key="16">
    <source>
        <dbReference type="PROSITE" id="PS50975"/>
    </source>
</evidence>
<evidence type="ECO:0000256" key="5">
    <source>
        <dbReference type="ARBA" id="ARBA00022598"/>
    </source>
</evidence>
<dbReference type="Gene3D" id="1.10.1030.10">
    <property type="entry name" value="Carbamoyl-phosphate synthetase, large subunit oligomerisation domain"/>
    <property type="match status" value="1"/>
</dbReference>
<dbReference type="GO" id="GO:0006221">
    <property type="term" value="P:pyrimidine nucleotide biosynthetic process"/>
    <property type="evidence" value="ECO:0007669"/>
    <property type="project" value="UniProtKB-KW"/>
</dbReference>
<accession>A0A9X9A8Q9</accession>
<keyword evidence="6" id="KW-0028">Amino-acid biosynthesis</keyword>
<dbReference type="EC" id="6.3.5.5" evidence="17"/>
<dbReference type="FunFam" id="3.30.470.20:FF:000001">
    <property type="entry name" value="Carbamoyl-phosphate synthase large chain"/>
    <property type="match status" value="1"/>
</dbReference>
<keyword evidence="8" id="KW-0677">Repeat</keyword>
<dbReference type="AlphaFoldDB" id="A0A9X9A8Q9"/>
<evidence type="ECO:0000313" key="17">
    <source>
        <dbReference type="EMBL" id="TKJ02264.1"/>
    </source>
</evidence>
<gene>
    <name evidence="17" type="primary">carB</name>
    <name evidence="17" type="ORF">FC695_17060</name>
</gene>
<dbReference type="FunFam" id="3.40.50.20:FF:000001">
    <property type="entry name" value="Carbamoyl-phosphate synthase large chain"/>
    <property type="match status" value="1"/>
</dbReference>
<dbReference type="PANTHER" id="PTHR11405:SF53">
    <property type="entry name" value="CARBAMOYL-PHOSPHATE SYNTHASE [AMMONIA], MITOCHONDRIAL"/>
    <property type="match status" value="1"/>
</dbReference>
<evidence type="ECO:0000256" key="4">
    <source>
        <dbReference type="ARBA" id="ARBA00022571"/>
    </source>
</evidence>
<dbReference type="PANTHER" id="PTHR11405">
    <property type="entry name" value="CARBAMOYLTRANSFERASE FAMILY MEMBER"/>
    <property type="match status" value="1"/>
</dbReference>
<evidence type="ECO:0000256" key="12">
    <source>
        <dbReference type="ARBA" id="ARBA00022975"/>
    </source>
</evidence>
<dbReference type="NCBIfam" id="NF009455">
    <property type="entry name" value="PRK12815.1"/>
    <property type="match status" value="1"/>
</dbReference>
<dbReference type="SMART" id="SM01096">
    <property type="entry name" value="CPSase_L_D3"/>
    <property type="match status" value="1"/>
</dbReference>
<name>A0A9X9A8Q9_BACCE</name>
<evidence type="ECO:0000256" key="7">
    <source>
        <dbReference type="ARBA" id="ARBA00022723"/>
    </source>
</evidence>
<evidence type="ECO:0000256" key="14">
    <source>
        <dbReference type="ARBA" id="ARBA00047359"/>
    </source>
</evidence>
<feature type="non-terminal residue" evidence="17">
    <location>
        <position position="542"/>
    </location>
</feature>
<dbReference type="EMBL" id="SZOH01001116">
    <property type="protein sequence ID" value="TKJ02264.1"/>
    <property type="molecule type" value="Genomic_DNA"/>
</dbReference>
<evidence type="ECO:0000256" key="10">
    <source>
        <dbReference type="ARBA" id="ARBA00022840"/>
    </source>
</evidence>
<keyword evidence="11" id="KW-0460">Magnesium</keyword>
<dbReference type="InterPro" id="IPR058047">
    <property type="entry name" value="CPSase_preATP-grasp"/>
</dbReference>
<keyword evidence="5 17" id="KW-0436">Ligase</keyword>
<reference evidence="17 18" key="1">
    <citation type="journal article" date="2019" name="Environ. Microbiol.">
        <title>An active ?-lactamase is a part of an orchestrated cell wall stress resistance network of Bacillus subtilis and related rhizosphere species.</title>
        <authorList>
            <person name="Bucher T."/>
            <person name="Keren-Paz A."/>
            <person name="Hausser J."/>
            <person name="Olender T."/>
            <person name="Cytryn E."/>
            <person name="Kolodkin-Gal I."/>
        </authorList>
    </citation>
    <scope>NUCLEOTIDE SEQUENCE [LARGE SCALE GENOMIC DNA]</scope>
    <source>
        <strain evidence="17 18">I32</strain>
    </source>
</reference>
<dbReference type="InterPro" id="IPR016185">
    <property type="entry name" value="PreATP-grasp_dom_sf"/>
</dbReference>
<dbReference type="GO" id="GO:0004087">
    <property type="term" value="F:carbamoyl-phosphate synthase (ammonia) activity"/>
    <property type="evidence" value="ECO:0007669"/>
    <property type="project" value="UniProtKB-EC"/>
</dbReference>
<dbReference type="GO" id="GO:0005737">
    <property type="term" value="C:cytoplasm"/>
    <property type="evidence" value="ECO:0007669"/>
    <property type="project" value="TreeGrafter"/>
</dbReference>
<dbReference type="Pfam" id="PF25596">
    <property type="entry name" value="CPSase_L_D1"/>
    <property type="match status" value="1"/>
</dbReference>
<evidence type="ECO:0000256" key="8">
    <source>
        <dbReference type="ARBA" id="ARBA00022737"/>
    </source>
</evidence>
<proteinExistence type="inferred from homology"/>
<dbReference type="PRINTS" id="PR00098">
    <property type="entry name" value="CPSASE"/>
</dbReference>
<dbReference type="GO" id="GO:0006526">
    <property type="term" value="P:L-arginine biosynthetic process"/>
    <property type="evidence" value="ECO:0007669"/>
    <property type="project" value="UniProtKB-KW"/>
</dbReference>